<reference evidence="2 3" key="1">
    <citation type="submission" date="2018-01" db="EMBL/GenBank/DDBJ databases">
        <title>Genome characterization of the sugarcane-associated fungus Trichoderma ghanense CCMA-1212 and their application in lignocelulose bioconversion.</title>
        <authorList>
            <person name="Steindorff A.S."/>
            <person name="Mendes T.D."/>
            <person name="Vilela E.S.D."/>
            <person name="Rodrigues D.S."/>
            <person name="Formighieri E.F."/>
            <person name="Melo I.S."/>
            <person name="Favaro L.C.L."/>
        </authorList>
    </citation>
    <scope>NUCLEOTIDE SEQUENCE [LARGE SCALE GENOMIC DNA]</scope>
    <source>
        <strain evidence="2 3">CCMA-1212</strain>
    </source>
</reference>
<dbReference type="Proteomes" id="UP001642720">
    <property type="component" value="Unassembled WGS sequence"/>
</dbReference>
<gene>
    <name evidence="2" type="ORF">CCMA1212_010551</name>
</gene>
<comment type="caution">
    <text evidence="2">The sequence shown here is derived from an EMBL/GenBank/DDBJ whole genome shotgun (WGS) entry which is preliminary data.</text>
</comment>
<dbReference type="RefSeq" id="XP_073553878.1">
    <property type="nucleotide sequence ID" value="XM_073707590.1"/>
</dbReference>
<protein>
    <recommendedName>
        <fullName evidence="4">SSCRP protein</fullName>
    </recommendedName>
</protein>
<proteinExistence type="predicted"/>
<evidence type="ECO:0000313" key="2">
    <source>
        <dbReference type="EMBL" id="TFA97676.1"/>
    </source>
</evidence>
<organism evidence="2 3">
    <name type="scientific">Trichoderma ghanense</name>
    <dbReference type="NCBI Taxonomy" id="65468"/>
    <lineage>
        <taxon>Eukaryota</taxon>
        <taxon>Fungi</taxon>
        <taxon>Dikarya</taxon>
        <taxon>Ascomycota</taxon>
        <taxon>Pezizomycotina</taxon>
        <taxon>Sordariomycetes</taxon>
        <taxon>Hypocreomycetidae</taxon>
        <taxon>Hypocreales</taxon>
        <taxon>Hypocreaceae</taxon>
        <taxon>Trichoderma</taxon>
    </lineage>
</organism>
<feature type="compositionally biased region" description="Basic and acidic residues" evidence="1">
    <location>
        <begin position="37"/>
        <end position="47"/>
    </location>
</feature>
<dbReference type="EMBL" id="PPTA01000028">
    <property type="protein sequence ID" value="TFA97676.1"/>
    <property type="molecule type" value="Genomic_DNA"/>
</dbReference>
<name>A0ABY2GQT9_9HYPO</name>
<accession>A0ABY2GQT9</accession>
<evidence type="ECO:0000256" key="1">
    <source>
        <dbReference type="SAM" id="MobiDB-lite"/>
    </source>
</evidence>
<sequence length="86" mass="9363">MTACLSHAQCEAEAEAARLSARCMSLAAQSMAAAADMDKSRELEQRRPASGIAAPARRNVQKGKRHTWEATCDDMVAEGLGESWRR</sequence>
<dbReference type="GeneID" id="300582040"/>
<feature type="region of interest" description="Disordered" evidence="1">
    <location>
        <begin position="37"/>
        <end position="65"/>
    </location>
</feature>
<evidence type="ECO:0000313" key="3">
    <source>
        <dbReference type="Proteomes" id="UP001642720"/>
    </source>
</evidence>
<evidence type="ECO:0008006" key="4">
    <source>
        <dbReference type="Google" id="ProtNLM"/>
    </source>
</evidence>
<keyword evidence="3" id="KW-1185">Reference proteome</keyword>